<dbReference type="Proteomes" id="UP000023464">
    <property type="component" value="Unassembled WGS sequence"/>
</dbReference>
<dbReference type="RefSeq" id="WP_036780526.1">
    <property type="nucleotide sequence ID" value="NZ_CAWLTM010000068.1"/>
</dbReference>
<keyword evidence="3" id="KW-1185">Reference proteome</keyword>
<feature type="signal peptide" evidence="1">
    <location>
        <begin position="1"/>
        <end position="21"/>
    </location>
</feature>
<proteinExistence type="predicted"/>
<organism evidence="2 3">
    <name type="scientific">Photorhabdus aegyptia</name>
    <dbReference type="NCBI Taxonomy" id="2805098"/>
    <lineage>
        <taxon>Bacteria</taxon>
        <taxon>Pseudomonadati</taxon>
        <taxon>Pseudomonadota</taxon>
        <taxon>Gammaproteobacteria</taxon>
        <taxon>Enterobacterales</taxon>
        <taxon>Morganellaceae</taxon>
        <taxon>Photorhabdus</taxon>
    </lineage>
</organism>
<name>A0A022PG04_9GAMM</name>
<feature type="chain" id="PRO_5001503383" description="Halovibrin HvnA" evidence="1">
    <location>
        <begin position="22"/>
        <end position="289"/>
    </location>
</feature>
<sequence>MKKPAIGLFLSIVFFSANTFAFTQTGNETDVQNDIANILTQQYNNTAKDCGDAQSPAFLCSGVLMRGTRPGFNFWKLNPSSIKNNGVSFSYLRKDAKFGNTFASVNGFILFPEQMAPEDKVKVPVLCSYVIDANTWGRQGNYCGAPPKPSDGKSCQDFGVFTAHQLNKAIVRKSAWGVCAFDVRPTAKDPADAFYQTLLAMPYHGNGLNYNEIVVQPWDENKPQTLPIEALFYSNSAGLINAQKDQRDYKDATGKFLPIVKIELPKGTNVKQATDAVFTFNPKDQVVSQ</sequence>
<evidence type="ECO:0000256" key="1">
    <source>
        <dbReference type="SAM" id="SignalP"/>
    </source>
</evidence>
<evidence type="ECO:0000313" key="2">
    <source>
        <dbReference type="EMBL" id="EYU14439.1"/>
    </source>
</evidence>
<reference evidence="2 3" key="1">
    <citation type="submission" date="2014-03" db="EMBL/GenBank/DDBJ databases">
        <title>Draft Genome of Photorhabdus luminescens BA1, an Egyptian Isolate.</title>
        <authorList>
            <person name="Ghazal S."/>
            <person name="Hurst S.G.IV."/>
            <person name="Morris K."/>
            <person name="Thomas K."/>
            <person name="Tisa L.S."/>
        </authorList>
    </citation>
    <scope>NUCLEOTIDE SEQUENCE [LARGE SCALE GENOMIC DNA]</scope>
    <source>
        <strain evidence="2 3">BA1</strain>
    </source>
</reference>
<keyword evidence="1" id="KW-0732">Signal</keyword>
<accession>A0A022PG04</accession>
<gene>
    <name evidence="2" type="ORF">BA1DRAFT_03025</name>
</gene>
<dbReference type="PATRIC" id="fig|1393736.3.peg.3099"/>
<evidence type="ECO:0000313" key="3">
    <source>
        <dbReference type="Proteomes" id="UP000023464"/>
    </source>
</evidence>
<comment type="caution">
    <text evidence="2">The sequence shown here is derived from an EMBL/GenBank/DDBJ whole genome shotgun (WGS) entry which is preliminary data.</text>
</comment>
<dbReference type="EMBL" id="JFGV01000047">
    <property type="protein sequence ID" value="EYU14439.1"/>
    <property type="molecule type" value="Genomic_DNA"/>
</dbReference>
<dbReference type="AlphaFoldDB" id="A0A022PG04"/>
<evidence type="ECO:0008006" key="4">
    <source>
        <dbReference type="Google" id="ProtNLM"/>
    </source>
</evidence>
<protein>
    <recommendedName>
        <fullName evidence="4">Halovibrin HvnA</fullName>
    </recommendedName>
</protein>